<dbReference type="Proteomes" id="UP000215224">
    <property type="component" value="Chromosome"/>
</dbReference>
<keyword evidence="12" id="KW-1185">Reference proteome</keyword>
<dbReference type="GO" id="GO:0006782">
    <property type="term" value="P:protoporphyrinogen IX biosynthetic process"/>
    <property type="evidence" value="ECO:0007669"/>
    <property type="project" value="UniProtKB-UniRule"/>
</dbReference>
<evidence type="ECO:0000256" key="8">
    <source>
        <dbReference type="ARBA" id="ARBA00048617"/>
    </source>
</evidence>
<dbReference type="InterPro" id="IPR036108">
    <property type="entry name" value="4pyrrol_syn_uPrphyn_synt_sf"/>
</dbReference>
<dbReference type="KEGG" id="bcoh:BC6307_16435"/>
<evidence type="ECO:0000313" key="11">
    <source>
        <dbReference type="EMBL" id="AST92760.1"/>
    </source>
</evidence>
<dbReference type="RefSeq" id="WP_066414415.1">
    <property type="nucleotide sequence ID" value="NZ_CP018866.1"/>
</dbReference>
<evidence type="ECO:0000256" key="7">
    <source>
        <dbReference type="ARBA" id="ARBA00040167"/>
    </source>
</evidence>
<reference evidence="11 12" key="1">
    <citation type="submission" date="2016-12" db="EMBL/GenBank/DDBJ databases">
        <title>The whole genome sequencing and assembly of Bacillus cohnii DSM 6307T strain.</title>
        <authorList>
            <person name="Lee Y.-J."/>
            <person name="Yi H."/>
            <person name="Bahn Y.-S."/>
            <person name="Kim J.F."/>
            <person name="Lee D.-W."/>
        </authorList>
    </citation>
    <scope>NUCLEOTIDE SEQUENCE [LARGE SCALE GENOMIC DNA]</scope>
    <source>
        <strain evidence="11 12">DSM 6307</strain>
    </source>
</reference>
<feature type="domain" description="Tetrapyrrole biosynthesis uroporphyrinogen III synthase" evidence="10">
    <location>
        <begin position="24"/>
        <end position="241"/>
    </location>
</feature>
<dbReference type="UniPathway" id="UPA00251">
    <property type="reaction ID" value="UER00320"/>
</dbReference>
<dbReference type="InterPro" id="IPR003754">
    <property type="entry name" value="4pyrrol_synth_uPrphyn_synth"/>
</dbReference>
<dbReference type="GO" id="GO:0006780">
    <property type="term" value="P:uroporphyrinogen III biosynthetic process"/>
    <property type="evidence" value="ECO:0007669"/>
    <property type="project" value="UniProtKB-UniRule"/>
</dbReference>
<dbReference type="PANTHER" id="PTHR38042">
    <property type="entry name" value="UROPORPHYRINOGEN-III SYNTHASE, CHLOROPLASTIC"/>
    <property type="match status" value="1"/>
</dbReference>
<accession>A0A223KTG0</accession>
<dbReference type="AlphaFoldDB" id="A0A223KTG0"/>
<dbReference type="SUPFAM" id="SSF69618">
    <property type="entry name" value="HemD-like"/>
    <property type="match status" value="1"/>
</dbReference>
<dbReference type="InterPro" id="IPR039793">
    <property type="entry name" value="UROS/Hem4"/>
</dbReference>
<dbReference type="EMBL" id="CP018866">
    <property type="protein sequence ID" value="AST92760.1"/>
    <property type="molecule type" value="Genomic_DNA"/>
</dbReference>
<name>A0A223KTG0_9BACI</name>
<dbReference type="STRING" id="1314751.GCA_001591425_01594"/>
<evidence type="ECO:0000313" key="12">
    <source>
        <dbReference type="Proteomes" id="UP000215224"/>
    </source>
</evidence>
<dbReference type="CDD" id="cd06578">
    <property type="entry name" value="HemD"/>
    <property type="match status" value="1"/>
</dbReference>
<comment type="catalytic activity">
    <reaction evidence="8 9">
        <text>hydroxymethylbilane = uroporphyrinogen III + H2O</text>
        <dbReference type="Rhea" id="RHEA:18965"/>
        <dbReference type="ChEBI" id="CHEBI:15377"/>
        <dbReference type="ChEBI" id="CHEBI:57308"/>
        <dbReference type="ChEBI" id="CHEBI:57845"/>
        <dbReference type="EC" id="4.2.1.75"/>
    </reaction>
</comment>
<evidence type="ECO:0000256" key="6">
    <source>
        <dbReference type="ARBA" id="ARBA00037589"/>
    </source>
</evidence>
<evidence type="ECO:0000256" key="4">
    <source>
        <dbReference type="ARBA" id="ARBA00023239"/>
    </source>
</evidence>
<evidence type="ECO:0000256" key="3">
    <source>
        <dbReference type="ARBA" id="ARBA00013109"/>
    </source>
</evidence>
<evidence type="ECO:0000259" key="10">
    <source>
        <dbReference type="Pfam" id="PF02602"/>
    </source>
</evidence>
<comment type="similarity">
    <text evidence="2 9">Belongs to the uroporphyrinogen-III synthase family.</text>
</comment>
<dbReference type="Gene3D" id="3.40.50.10090">
    <property type="match status" value="2"/>
</dbReference>
<keyword evidence="4 9" id="KW-0456">Lyase</keyword>
<dbReference type="EC" id="4.2.1.75" evidence="3 9"/>
<keyword evidence="5 9" id="KW-0627">Porphyrin biosynthesis</keyword>
<comment type="pathway">
    <text evidence="1 9">Porphyrin-containing compound metabolism; protoporphyrin-IX biosynthesis; coproporphyrinogen-III from 5-aminolevulinate: step 3/4.</text>
</comment>
<dbReference type="GO" id="GO:0004852">
    <property type="term" value="F:uroporphyrinogen-III synthase activity"/>
    <property type="evidence" value="ECO:0007669"/>
    <property type="project" value="UniProtKB-UniRule"/>
</dbReference>
<sequence length="253" mass="28259">MESRLPLANKRIVITRSKEQAVDFSNRIEQLGGAVITVPLIQFSFPKEVDILENELAANVQNADVIVFTSVNGVDFFQKLYNGKMNAQIAAVGTKTRKALQNIGLETTMMPNFFTAEHLVETLKEHVPLHKSILLIQGNLARPVLREQLQSLGYNVKQMIVYENKVDEQGVEALEQLKKDSVDMITFTSPSTVHSFLSRINQNEVNAKVAVIGPITKNAAEKAGLSVHVCPPEDYTTDGLIREIVAYYYKEEN</sequence>
<dbReference type="PANTHER" id="PTHR38042:SF1">
    <property type="entry name" value="UROPORPHYRINOGEN-III SYNTHASE, CHLOROPLASTIC"/>
    <property type="match status" value="1"/>
</dbReference>
<protein>
    <recommendedName>
        <fullName evidence="7 9">Uroporphyrinogen-III synthase</fullName>
        <ecNumber evidence="3 9">4.2.1.75</ecNumber>
    </recommendedName>
</protein>
<gene>
    <name evidence="11" type="ORF">BC6307_16435</name>
</gene>
<evidence type="ECO:0000256" key="2">
    <source>
        <dbReference type="ARBA" id="ARBA00008133"/>
    </source>
</evidence>
<comment type="function">
    <text evidence="6 9">Catalyzes cyclization of the linear tetrapyrrole, hydroxymethylbilane, to the macrocyclic uroporphyrinogen III.</text>
</comment>
<proteinExistence type="inferred from homology"/>
<dbReference type="Pfam" id="PF02602">
    <property type="entry name" value="HEM4"/>
    <property type="match status" value="1"/>
</dbReference>
<organism evidence="11 12">
    <name type="scientific">Sutcliffiella cohnii</name>
    <dbReference type="NCBI Taxonomy" id="33932"/>
    <lineage>
        <taxon>Bacteria</taxon>
        <taxon>Bacillati</taxon>
        <taxon>Bacillota</taxon>
        <taxon>Bacilli</taxon>
        <taxon>Bacillales</taxon>
        <taxon>Bacillaceae</taxon>
        <taxon>Sutcliffiella</taxon>
    </lineage>
</organism>
<evidence type="ECO:0000256" key="9">
    <source>
        <dbReference type="RuleBase" id="RU366031"/>
    </source>
</evidence>
<evidence type="ECO:0000256" key="1">
    <source>
        <dbReference type="ARBA" id="ARBA00004772"/>
    </source>
</evidence>
<evidence type="ECO:0000256" key="5">
    <source>
        <dbReference type="ARBA" id="ARBA00023244"/>
    </source>
</evidence>